<evidence type="ECO:0000313" key="1">
    <source>
        <dbReference type="EMBL" id="AKB78625.1"/>
    </source>
</evidence>
<proteinExistence type="predicted"/>
<dbReference type="RefSeq" id="WP_048139737.1">
    <property type="nucleotide sequence ID" value="NZ_BBCW01000010.1"/>
</dbReference>
<dbReference type="KEGG" id="mhor:MSHOH_2142"/>
<dbReference type="AlphaFoldDB" id="A0A0E3WVX0"/>
<dbReference type="GeneID" id="24831385"/>
<protein>
    <submittedName>
        <fullName evidence="1">Uncharacterized protein</fullName>
    </submittedName>
</protein>
<accession>A0A0E3WVX0</accession>
<sequence>MNSKDTLLEKMDIALERMKARGGDRICFDGINHYQELKKKRDAVAGGTQYTVENVTEDVLRSVGALVPKANIGSNGRILLYKKTTQTPTTKLSKTVDSFIDQLVQGREADL</sequence>
<keyword evidence="2" id="KW-1185">Reference proteome</keyword>
<gene>
    <name evidence="1" type="ORF">MSHOH_2142</name>
</gene>
<name>A0A0E3WVX0_9EURY</name>
<dbReference type="EMBL" id="CP009516">
    <property type="protein sequence ID" value="AKB78625.1"/>
    <property type="molecule type" value="Genomic_DNA"/>
</dbReference>
<dbReference type="PATRIC" id="fig|1434110.4.peg.2724"/>
<dbReference type="Proteomes" id="UP000033101">
    <property type="component" value="Chromosome"/>
</dbReference>
<reference evidence="1 2" key="1">
    <citation type="submission" date="2014-07" db="EMBL/GenBank/DDBJ databases">
        <title>Methanogenic archaea and the global carbon cycle.</title>
        <authorList>
            <person name="Henriksen J.R."/>
            <person name="Luke J."/>
            <person name="Reinhart S."/>
            <person name="Benedict M.N."/>
            <person name="Youngblut N.D."/>
            <person name="Metcalf M.E."/>
            <person name="Whitaker R.J."/>
            <person name="Metcalf W.W."/>
        </authorList>
    </citation>
    <scope>NUCLEOTIDE SEQUENCE [LARGE SCALE GENOMIC DNA]</scope>
    <source>
        <strain evidence="1 2">HB-1</strain>
    </source>
</reference>
<organism evidence="1 2">
    <name type="scientific">Methanosarcina horonobensis HB-1 = JCM 15518</name>
    <dbReference type="NCBI Taxonomy" id="1434110"/>
    <lineage>
        <taxon>Archaea</taxon>
        <taxon>Methanobacteriati</taxon>
        <taxon>Methanobacteriota</taxon>
        <taxon>Stenosarchaea group</taxon>
        <taxon>Methanomicrobia</taxon>
        <taxon>Methanosarcinales</taxon>
        <taxon>Methanosarcinaceae</taxon>
        <taxon>Methanosarcina</taxon>
    </lineage>
</organism>
<evidence type="ECO:0000313" key="2">
    <source>
        <dbReference type="Proteomes" id="UP000033101"/>
    </source>
</evidence>
<dbReference type="STRING" id="1434110.MSHOH_2142"/>
<dbReference type="HOGENOM" id="CLU_2152628_0_0_2"/>